<sequence length="209" mass="23888">MKAVAYTRVSTSDQSTKRQVNDLKQVEGFQIQKVFSENISGFSKSMEERMELQNMLKYVRKERIECIMVSEISRLGRNTRETLTLIHNLEEAGICLYIHNLGITLGADSEKDRIFNKLIITIISDIARLESENLSYRIKSGIKNRKKEGLSTGRRVGSIESREKFLGKHKDIQKYLVLGRSYPEIVKLCRCSMSTIHKVKGALAEVGEE</sequence>
<evidence type="ECO:0000313" key="3">
    <source>
        <dbReference type="Proteomes" id="UP001236663"/>
    </source>
</evidence>
<dbReference type="Pfam" id="PF00239">
    <property type="entry name" value="Resolvase"/>
    <property type="match status" value="1"/>
</dbReference>
<evidence type="ECO:0000313" key="2">
    <source>
        <dbReference type="EMBL" id="MDN3687395.1"/>
    </source>
</evidence>
<dbReference type="Proteomes" id="UP001236663">
    <property type="component" value="Unassembled WGS sequence"/>
</dbReference>
<dbReference type="SUPFAM" id="SSF53041">
    <property type="entry name" value="Resolvase-like"/>
    <property type="match status" value="1"/>
</dbReference>
<protein>
    <submittedName>
        <fullName evidence="2">Recombinase family protein</fullName>
    </submittedName>
</protein>
<feature type="domain" description="Resolvase/invertase-type recombinase catalytic" evidence="1">
    <location>
        <begin position="2"/>
        <end position="149"/>
    </location>
</feature>
<dbReference type="SMART" id="SM00857">
    <property type="entry name" value="Resolvase"/>
    <property type="match status" value="1"/>
</dbReference>
<dbReference type="InterPro" id="IPR006119">
    <property type="entry name" value="Resolv_N"/>
</dbReference>
<gene>
    <name evidence="2" type="ORF">QWZ15_06125</name>
</gene>
<name>A0ABT8C4I9_9BACT</name>
<comment type="caution">
    <text evidence="2">The sequence shown here is derived from an EMBL/GenBank/DDBJ whole genome shotgun (WGS) entry which is preliminary data.</text>
</comment>
<dbReference type="CDD" id="cd03768">
    <property type="entry name" value="SR_ResInv"/>
    <property type="match status" value="1"/>
</dbReference>
<accession>A0ABT8C4I9</accession>
<dbReference type="InterPro" id="IPR036162">
    <property type="entry name" value="Resolvase-like_N_sf"/>
</dbReference>
<evidence type="ECO:0000259" key="1">
    <source>
        <dbReference type="PROSITE" id="PS51736"/>
    </source>
</evidence>
<dbReference type="PANTHER" id="PTHR30461:SF19">
    <property type="entry name" value="SITE-SPECIFIC RECOMBINASE RESOLVASE FAMILY"/>
    <property type="match status" value="1"/>
</dbReference>
<dbReference type="EMBL" id="JAUFQS010000005">
    <property type="protein sequence ID" value="MDN3687395.1"/>
    <property type="molecule type" value="Genomic_DNA"/>
</dbReference>
<dbReference type="InterPro" id="IPR050639">
    <property type="entry name" value="SSR_resolvase"/>
</dbReference>
<keyword evidence="3" id="KW-1185">Reference proteome</keyword>
<organism evidence="2 3">
    <name type="scientific">Cyclobacterium jeungdonense</name>
    <dbReference type="NCBI Taxonomy" id="708087"/>
    <lineage>
        <taxon>Bacteria</taxon>
        <taxon>Pseudomonadati</taxon>
        <taxon>Bacteroidota</taxon>
        <taxon>Cytophagia</taxon>
        <taxon>Cytophagales</taxon>
        <taxon>Cyclobacteriaceae</taxon>
        <taxon>Cyclobacterium</taxon>
    </lineage>
</organism>
<dbReference type="PANTHER" id="PTHR30461">
    <property type="entry name" value="DNA-INVERTASE FROM LAMBDOID PROPHAGE"/>
    <property type="match status" value="1"/>
</dbReference>
<proteinExistence type="predicted"/>
<reference evidence="3" key="1">
    <citation type="journal article" date="2019" name="Int. J. Syst. Evol. Microbiol.">
        <title>The Global Catalogue of Microorganisms (GCM) 10K type strain sequencing project: providing services to taxonomists for standard genome sequencing and annotation.</title>
        <authorList>
            <consortium name="The Broad Institute Genomics Platform"/>
            <consortium name="The Broad Institute Genome Sequencing Center for Infectious Disease"/>
            <person name="Wu L."/>
            <person name="Ma J."/>
        </authorList>
    </citation>
    <scope>NUCLEOTIDE SEQUENCE [LARGE SCALE GENOMIC DNA]</scope>
    <source>
        <strain evidence="3">CECT 7706</strain>
    </source>
</reference>
<dbReference type="PROSITE" id="PS51736">
    <property type="entry name" value="RECOMBINASES_3"/>
    <property type="match status" value="1"/>
</dbReference>
<dbReference type="RefSeq" id="WP_163386658.1">
    <property type="nucleotide sequence ID" value="NZ_JAUFQS010000005.1"/>
</dbReference>
<dbReference type="Gene3D" id="3.40.50.1390">
    <property type="entry name" value="Resolvase, N-terminal catalytic domain"/>
    <property type="match status" value="1"/>
</dbReference>